<feature type="region of interest" description="Disordered" evidence="1">
    <location>
        <begin position="283"/>
        <end position="371"/>
    </location>
</feature>
<feature type="domain" description="DUF3071" evidence="2">
    <location>
        <begin position="1"/>
        <end position="166"/>
    </location>
</feature>
<sequence>MADVELIGLDEDGEHVVLAASDGTRFRLRIDEQLRAAVRRDRPQLEQLRATAMSSLSPREIQAHIRAGLSAEDVARNAGISIEHVRRYEGPVLAEREFVADQAQRTRVGRDAGSPMLGELVTDRLAARGVEPDQLVWDAARPGSGGWVVSVEFPERGSTKRAEWAFDASARTVAARDDESRGLSETAVADSPVPRRHLSPVRSRVFDIEATPFAAPEPAPEHAEAPEAPAPEDRTAELLHDLRARRGVRQEVDVEIGVEDDESAGEFEGFGPQQAFHFDLPPAAAPEGRLFTLRPSPDSAADPADDGPATAPFEPVDVPRTEQPEPAAVEPEQPAVVDDVPPPLERAKPARKGRAKVPSWDEIVFGAKPEE</sequence>
<name>A0A1I2FQA6_9MICO</name>
<proteinExistence type="predicted"/>
<protein>
    <recommendedName>
        <fullName evidence="2">DUF3071 domain-containing protein</fullName>
    </recommendedName>
</protein>
<dbReference type="Pfam" id="PF11268">
    <property type="entry name" value="DUF3071"/>
    <property type="match status" value="1"/>
</dbReference>
<keyword evidence="4" id="KW-1185">Reference proteome</keyword>
<feature type="compositionally biased region" description="Low complexity" evidence="1">
    <location>
        <begin position="324"/>
        <end position="337"/>
    </location>
</feature>
<dbReference type="AlphaFoldDB" id="A0A1I2FQA6"/>
<gene>
    <name evidence="3" type="ORF">SAMN04488035_1432</name>
</gene>
<reference evidence="4" key="1">
    <citation type="submission" date="2016-10" db="EMBL/GenBank/DDBJ databases">
        <authorList>
            <person name="Varghese N."/>
            <person name="Submissions S."/>
        </authorList>
    </citation>
    <scope>NUCLEOTIDE SEQUENCE [LARGE SCALE GENOMIC DNA]</scope>
    <source>
        <strain evidence="4">DSM 19083</strain>
    </source>
</reference>
<accession>A0A1I2FQA6</accession>
<organism evidence="3 4">
    <name type="scientific">Flavimobilis marinus</name>
    <dbReference type="NCBI Taxonomy" id="285351"/>
    <lineage>
        <taxon>Bacteria</taxon>
        <taxon>Bacillati</taxon>
        <taxon>Actinomycetota</taxon>
        <taxon>Actinomycetes</taxon>
        <taxon>Micrococcales</taxon>
        <taxon>Jonesiaceae</taxon>
        <taxon>Flavimobilis</taxon>
    </lineage>
</organism>
<dbReference type="STRING" id="285351.SAMN04488035_1432"/>
<evidence type="ECO:0000256" key="1">
    <source>
        <dbReference type="SAM" id="MobiDB-lite"/>
    </source>
</evidence>
<dbReference type="RefSeq" id="WP_093376578.1">
    <property type="nucleotide sequence ID" value="NZ_BNAN01000002.1"/>
</dbReference>
<evidence type="ECO:0000313" key="3">
    <source>
        <dbReference type="EMBL" id="SFF06988.1"/>
    </source>
</evidence>
<dbReference type="Proteomes" id="UP000198520">
    <property type="component" value="Unassembled WGS sequence"/>
</dbReference>
<evidence type="ECO:0000313" key="4">
    <source>
        <dbReference type="Proteomes" id="UP000198520"/>
    </source>
</evidence>
<dbReference type="InterPro" id="IPR047682">
    <property type="entry name" value="SepH-like"/>
</dbReference>
<dbReference type="EMBL" id="FONZ01000002">
    <property type="protein sequence ID" value="SFF06988.1"/>
    <property type="molecule type" value="Genomic_DNA"/>
</dbReference>
<feature type="region of interest" description="Disordered" evidence="1">
    <location>
        <begin position="176"/>
        <end position="195"/>
    </location>
</feature>
<feature type="compositionally biased region" description="Low complexity" evidence="1">
    <location>
        <begin position="295"/>
        <end position="312"/>
    </location>
</feature>
<dbReference type="NCBIfam" id="NF040712">
    <property type="entry name" value="SepH"/>
    <property type="match status" value="1"/>
</dbReference>
<dbReference type="OrthoDB" id="5180791at2"/>
<dbReference type="InterPro" id="IPR021421">
    <property type="entry name" value="DUF3071"/>
</dbReference>
<evidence type="ECO:0000259" key="2">
    <source>
        <dbReference type="Pfam" id="PF11268"/>
    </source>
</evidence>